<evidence type="ECO:0000313" key="4">
    <source>
        <dbReference type="Proteomes" id="UP000220836"/>
    </source>
</evidence>
<feature type="transmembrane region" description="Helical" evidence="1">
    <location>
        <begin position="185"/>
        <end position="205"/>
    </location>
</feature>
<name>A0A238KJH4_9RHOB</name>
<dbReference type="Pfam" id="PF00892">
    <property type="entry name" value="EamA"/>
    <property type="match status" value="2"/>
</dbReference>
<keyword evidence="4" id="KW-1185">Reference proteome</keyword>
<keyword evidence="1" id="KW-0472">Membrane</keyword>
<accession>A0A238KJH4</accession>
<feature type="transmembrane region" description="Helical" evidence="1">
    <location>
        <begin position="73"/>
        <end position="95"/>
    </location>
</feature>
<feature type="domain" description="EamA" evidence="2">
    <location>
        <begin position="154"/>
        <end position="283"/>
    </location>
</feature>
<keyword evidence="1" id="KW-0812">Transmembrane</keyword>
<evidence type="ECO:0000259" key="2">
    <source>
        <dbReference type="Pfam" id="PF00892"/>
    </source>
</evidence>
<feature type="domain" description="EamA" evidence="2">
    <location>
        <begin position="14"/>
        <end position="145"/>
    </location>
</feature>
<feature type="transmembrane region" description="Helical" evidence="1">
    <location>
        <begin position="267"/>
        <end position="284"/>
    </location>
</feature>
<proteinExistence type="predicted"/>
<dbReference type="GO" id="GO:0016020">
    <property type="term" value="C:membrane"/>
    <property type="evidence" value="ECO:0007669"/>
    <property type="project" value="InterPro"/>
</dbReference>
<dbReference type="SUPFAM" id="SSF103481">
    <property type="entry name" value="Multidrug resistance efflux transporter EmrE"/>
    <property type="match status" value="2"/>
</dbReference>
<gene>
    <name evidence="3" type="ORF">PEV8663_02505</name>
</gene>
<dbReference type="PANTHER" id="PTHR22911">
    <property type="entry name" value="ACYL-MALONYL CONDENSING ENZYME-RELATED"/>
    <property type="match status" value="1"/>
</dbReference>
<feature type="transmembrane region" description="Helical" evidence="1">
    <location>
        <begin position="154"/>
        <end position="173"/>
    </location>
</feature>
<dbReference type="PANTHER" id="PTHR22911:SF135">
    <property type="entry name" value="BLR4310 PROTEIN"/>
    <property type="match status" value="1"/>
</dbReference>
<evidence type="ECO:0000256" key="1">
    <source>
        <dbReference type="SAM" id="Phobius"/>
    </source>
</evidence>
<sequence length="325" mass="34714">MSQPNPQQNSTMQAALLGLAAFAVFATHDVIIKLLGSSYSAIQILFFGALLSFPIITVILMRDAQPGTLRPKHPGWIALRSLSGSFAALGAFYAFSVLPLAQVYAILFAAPLLITLLAIPILGETVRLRRGMAVLAGLCGVIVVLRPGGTDFGLGHAAALVSAVTGALNSIVVRKIGAEERTVVMILYPMMTNFVLMGIALPFVYRPVPLVDFGLMAIVSAMVLVAMALLIMAYQRGEAVMVAPMQYSQILWAALFGALFFDEYPDTATFIGAGIIILSGLYILRREAGSDASSNQPVLRTRTRVGLPAGPRVGSFMKRTRKDDA</sequence>
<dbReference type="InterPro" id="IPR037185">
    <property type="entry name" value="EmrE-like"/>
</dbReference>
<feature type="transmembrane region" description="Helical" evidence="1">
    <location>
        <begin position="101"/>
        <end position="119"/>
    </location>
</feature>
<dbReference type="InterPro" id="IPR000620">
    <property type="entry name" value="EamA_dom"/>
</dbReference>
<dbReference type="Proteomes" id="UP000220836">
    <property type="component" value="Unassembled WGS sequence"/>
</dbReference>
<feature type="transmembrane region" description="Helical" evidence="1">
    <location>
        <begin position="42"/>
        <end position="61"/>
    </location>
</feature>
<dbReference type="OrthoDB" id="7818056at2"/>
<protein>
    <submittedName>
        <fullName evidence="3">EamA-like transporter family protein</fullName>
    </submittedName>
</protein>
<reference evidence="3 4" key="1">
    <citation type="submission" date="2017-05" db="EMBL/GenBank/DDBJ databases">
        <authorList>
            <person name="Song R."/>
            <person name="Chenine A.L."/>
            <person name="Ruprecht R.M."/>
        </authorList>
    </citation>
    <scope>NUCLEOTIDE SEQUENCE [LARGE SCALE GENOMIC DNA]</scope>
    <source>
        <strain evidence="3 4">CECT 8663</strain>
    </source>
</reference>
<organism evidence="3 4">
    <name type="scientific">Pelagimonas varians</name>
    <dbReference type="NCBI Taxonomy" id="696760"/>
    <lineage>
        <taxon>Bacteria</taxon>
        <taxon>Pseudomonadati</taxon>
        <taxon>Pseudomonadota</taxon>
        <taxon>Alphaproteobacteria</taxon>
        <taxon>Rhodobacterales</taxon>
        <taxon>Roseobacteraceae</taxon>
        <taxon>Pelagimonas</taxon>
    </lineage>
</organism>
<dbReference type="EMBL" id="FXYH01000008">
    <property type="protein sequence ID" value="SMX42868.1"/>
    <property type="molecule type" value="Genomic_DNA"/>
</dbReference>
<keyword evidence="1" id="KW-1133">Transmembrane helix</keyword>
<evidence type="ECO:0000313" key="3">
    <source>
        <dbReference type="EMBL" id="SMX42868.1"/>
    </source>
</evidence>
<dbReference type="AlphaFoldDB" id="A0A238KJH4"/>
<feature type="transmembrane region" description="Helical" evidence="1">
    <location>
        <begin position="239"/>
        <end position="261"/>
    </location>
</feature>
<feature type="transmembrane region" description="Helical" evidence="1">
    <location>
        <begin position="211"/>
        <end position="232"/>
    </location>
</feature>